<sequence>MNFQQSLSCDTTSMDSTDTSSEETRRLSFVNPSIYSRSRAPRSKITETVDILPDELRRWRTRDMLTNLVQNLQFRITGLDTTESPNGTGDSCEATHHLHIPDYHHFWSRQTAELDYEERLSLGRAFQLDNGADIYQKDESGSYPIHVAVF</sequence>
<comment type="caution">
    <text evidence="2">The sequence shown here is derived from an EMBL/GenBank/DDBJ whole genome shotgun (WGS) entry which is preliminary data.</text>
</comment>
<feature type="region of interest" description="Disordered" evidence="1">
    <location>
        <begin position="1"/>
        <end position="25"/>
    </location>
</feature>
<feature type="non-terminal residue" evidence="2">
    <location>
        <position position="150"/>
    </location>
</feature>
<evidence type="ECO:0000313" key="2">
    <source>
        <dbReference type="EMBL" id="THD19560.1"/>
    </source>
</evidence>
<protein>
    <submittedName>
        <fullName evidence="2">Uncharacterized protein</fullName>
    </submittedName>
</protein>
<organism evidence="2 3">
    <name type="scientific">Fasciola hepatica</name>
    <name type="common">Liver fluke</name>
    <dbReference type="NCBI Taxonomy" id="6192"/>
    <lineage>
        <taxon>Eukaryota</taxon>
        <taxon>Metazoa</taxon>
        <taxon>Spiralia</taxon>
        <taxon>Lophotrochozoa</taxon>
        <taxon>Platyhelminthes</taxon>
        <taxon>Trematoda</taxon>
        <taxon>Digenea</taxon>
        <taxon>Plagiorchiida</taxon>
        <taxon>Echinostomata</taxon>
        <taxon>Echinostomatoidea</taxon>
        <taxon>Fasciolidae</taxon>
        <taxon>Fasciola</taxon>
    </lineage>
</organism>
<dbReference type="AlphaFoldDB" id="A0A4E0RWJ8"/>
<name>A0A4E0RWJ8_FASHE</name>
<proteinExistence type="predicted"/>
<dbReference type="Proteomes" id="UP000230066">
    <property type="component" value="Unassembled WGS sequence"/>
</dbReference>
<evidence type="ECO:0000256" key="1">
    <source>
        <dbReference type="SAM" id="MobiDB-lite"/>
    </source>
</evidence>
<keyword evidence="3" id="KW-1185">Reference proteome</keyword>
<evidence type="ECO:0000313" key="3">
    <source>
        <dbReference type="Proteomes" id="UP000230066"/>
    </source>
</evidence>
<gene>
    <name evidence="2" type="ORF">D915_009600</name>
</gene>
<reference evidence="2" key="1">
    <citation type="submission" date="2019-03" db="EMBL/GenBank/DDBJ databases">
        <title>Improved annotation for the trematode Fasciola hepatica.</title>
        <authorList>
            <person name="Choi Y.-J."/>
            <person name="Martin J."/>
            <person name="Mitreva M."/>
        </authorList>
    </citation>
    <scope>NUCLEOTIDE SEQUENCE [LARGE SCALE GENOMIC DNA]</scope>
</reference>
<accession>A0A4E0RWJ8</accession>
<dbReference type="EMBL" id="JXXN02006124">
    <property type="protein sequence ID" value="THD19560.1"/>
    <property type="molecule type" value="Genomic_DNA"/>
</dbReference>
<feature type="compositionally biased region" description="Low complexity" evidence="1">
    <location>
        <begin position="1"/>
        <end position="19"/>
    </location>
</feature>